<evidence type="ECO:0000256" key="7">
    <source>
        <dbReference type="ARBA" id="ARBA00023027"/>
    </source>
</evidence>
<keyword evidence="6" id="KW-0521">NADP</keyword>
<organism evidence="8 9">
    <name type="scientific">Thamnidium elegans</name>
    <dbReference type="NCBI Taxonomy" id="101142"/>
    <lineage>
        <taxon>Eukaryota</taxon>
        <taxon>Fungi</taxon>
        <taxon>Fungi incertae sedis</taxon>
        <taxon>Mucoromycota</taxon>
        <taxon>Mucoromycotina</taxon>
        <taxon>Mucoromycetes</taxon>
        <taxon>Mucorales</taxon>
        <taxon>Mucorineae</taxon>
        <taxon>Mucoraceae</taxon>
        <taxon>Thamnidium</taxon>
    </lineage>
</organism>
<dbReference type="GO" id="GO:0006741">
    <property type="term" value="P:NADP+ biosynthetic process"/>
    <property type="evidence" value="ECO:0007669"/>
    <property type="project" value="InterPro"/>
</dbReference>
<evidence type="ECO:0000256" key="2">
    <source>
        <dbReference type="ARBA" id="ARBA00022679"/>
    </source>
</evidence>
<evidence type="ECO:0000313" key="8">
    <source>
        <dbReference type="EMBL" id="KAG2234730.1"/>
    </source>
</evidence>
<dbReference type="PANTHER" id="PTHR20275">
    <property type="entry name" value="NAD KINASE"/>
    <property type="match status" value="1"/>
</dbReference>
<evidence type="ECO:0000256" key="6">
    <source>
        <dbReference type="ARBA" id="ARBA00022857"/>
    </source>
</evidence>
<dbReference type="AlphaFoldDB" id="A0A8H7SR59"/>
<keyword evidence="2" id="KW-0808">Transferase</keyword>
<dbReference type="InterPro" id="IPR017438">
    <property type="entry name" value="ATP-NAD_kinase_N"/>
</dbReference>
<comment type="similarity">
    <text evidence="1">Belongs to the NAD kinase family.</text>
</comment>
<dbReference type="Pfam" id="PF01513">
    <property type="entry name" value="NAD_kinase"/>
    <property type="match status" value="1"/>
</dbReference>
<evidence type="ECO:0000256" key="5">
    <source>
        <dbReference type="ARBA" id="ARBA00022840"/>
    </source>
</evidence>
<evidence type="ECO:0000256" key="3">
    <source>
        <dbReference type="ARBA" id="ARBA00022741"/>
    </source>
</evidence>
<name>A0A8H7SR59_9FUNG</name>
<sequence>MRFLLPLTHRLPLTHHLPLTHRLPLSNKVLWLNRFYNTGLLRKTTTLPDKVGLQLSKDRNDANNNDTDLIKSKRSSDILQVPGSTYGGMYDLKWIKKPNNVLIVKKPDDIKTEKALIEVANWLHCSQPDINIIVEPEVAEQFQQELPFVHVIEKSQQYDYTRTVDFAITLGGDGTMLHLSSLFPKASPPVISFSLGTLCFLMSYKFEKFQHVLNDMIAGKVGLMMRMRLFCSLHQSNGKRIELDGKEVDDRQVMNEVTLHRGRYPHLTTIDCFVDDQYLTECVADGLIVSTPTGSTAYSLSAGGPIVHPSVQSMVLTPICPRSLSFRTVLLPPSSNIELKIGDKSRSQIEVSIDGQEIFMLHKGEYVKVRMSKYPIPCVTHISDGSGWEKDINELLKWNQTFGSNIQ</sequence>
<dbReference type="GO" id="GO:0019674">
    <property type="term" value="P:NAD+ metabolic process"/>
    <property type="evidence" value="ECO:0007669"/>
    <property type="project" value="InterPro"/>
</dbReference>
<keyword evidence="7" id="KW-0520">NAD</keyword>
<dbReference type="Gene3D" id="3.40.50.10330">
    <property type="entry name" value="Probable inorganic polyphosphate/atp-NAD kinase, domain 1"/>
    <property type="match status" value="1"/>
</dbReference>
<dbReference type="InterPro" id="IPR017437">
    <property type="entry name" value="ATP-NAD_kinase_PpnK-typ_C"/>
</dbReference>
<dbReference type="FunFam" id="2.60.200.30:FF:000009">
    <property type="entry name" value="Poly(P)/ATP NAD kinase"/>
    <property type="match status" value="1"/>
</dbReference>
<dbReference type="Proteomes" id="UP000613177">
    <property type="component" value="Unassembled WGS sequence"/>
</dbReference>
<protein>
    <submittedName>
        <fullName evidence="8">Uncharacterized protein</fullName>
    </submittedName>
</protein>
<proteinExistence type="inferred from homology"/>
<dbReference type="GO" id="GO:0005524">
    <property type="term" value="F:ATP binding"/>
    <property type="evidence" value="ECO:0007669"/>
    <property type="project" value="UniProtKB-KW"/>
</dbReference>
<accession>A0A8H7SR59</accession>
<keyword evidence="9" id="KW-1185">Reference proteome</keyword>
<dbReference type="Gene3D" id="2.60.200.30">
    <property type="entry name" value="Probable inorganic polyphosphate/atp-NAD kinase, domain 2"/>
    <property type="match status" value="1"/>
</dbReference>
<reference evidence="8" key="1">
    <citation type="submission" date="2021-01" db="EMBL/GenBank/DDBJ databases">
        <title>Metabolic potential, ecology and presence of endohyphal bacteria is reflected in genomic diversity of Mucoromycotina.</title>
        <authorList>
            <person name="Muszewska A."/>
            <person name="Okrasinska A."/>
            <person name="Steczkiewicz K."/>
            <person name="Drgas O."/>
            <person name="Orlowska M."/>
            <person name="Perlinska-Lenart U."/>
            <person name="Aleksandrzak-Piekarczyk T."/>
            <person name="Szatraj K."/>
            <person name="Zielenkiewicz U."/>
            <person name="Pilsyk S."/>
            <person name="Malc E."/>
            <person name="Mieczkowski P."/>
            <person name="Kruszewska J.S."/>
            <person name="Biernat P."/>
            <person name="Pawlowska J."/>
        </authorList>
    </citation>
    <scope>NUCLEOTIDE SEQUENCE</scope>
    <source>
        <strain evidence="8">WA0000018081</strain>
    </source>
</reference>
<dbReference type="SUPFAM" id="SSF111331">
    <property type="entry name" value="NAD kinase/diacylglycerol kinase-like"/>
    <property type="match status" value="1"/>
</dbReference>
<comment type="caution">
    <text evidence="8">The sequence shown here is derived from an EMBL/GenBank/DDBJ whole genome shotgun (WGS) entry which is preliminary data.</text>
</comment>
<dbReference type="InterPro" id="IPR016064">
    <property type="entry name" value="NAD/diacylglycerol_kinase_sf"/>
</dbReference>
<dbReference type="Pfam" id="PF20143">
    <property type="entry name" value="NAD_kinase_C"/>
    <property type="match status" value="1"/>
</dbReference>
<keyword evidence="5" id="KW-0067">ATP-binding</keyword>
<dbReference type="EMBL" id="JAEPRE010000047">
    <property type="protein sequence ID" value="KAG2234730.1"/>
    <property type="molecule type" value="Genomic_DNA"/>
</dbReference>
<evidence type="ECO:0000256" key="1">
    <source>
        <dbReference type="ARBA" id="ARBA00010995"/>
    </source>
</evidence>
<dbReference type="GO" id="GO:0003951">
    <property type="term" value="F:NAD+ kinase activity"/>
    <property type="evidence" value="ECO:0007669"/>
    <property type="project" value="InterPro"/>
</dbReference>
<dbReference type="HAMAP" id="MF_00361">
    <property type="entry name" value="NAD_kinase"/>
    <property type="match status" value="1"/>
</dbReference>
<evidence type="ECO:0000313" key="9">
    <source>
        <dbReference type="Proteomes" id="UP000613177"/>
    </source>
</evidence>
<keyword evidence="4" id="KW-0418">Kinase</keyword>
<dbReference type="PANTHER" id="PTHR20275:SF26">
    <property type="entry name" value="NADH KINASE POS5, MITOCHONDRIAL"/>
    <property type="match status" value="1"/>
</dbReference>
<evidence type="ECO:0000256" key="4">
    <source>
        <dbReference type="ARBA" id="ARBA00022777"/>
    </source>
</evidence>
<gene>
    <name evidence="8" type="ORF">INT48_004168</name>
</gene>
<keyword evidence="3" id="KW-0547">Nucleotide-binding</keyword>
<dbReference type="InterPro" id="IPR002504">
    <property type="entry name" value="NADK"/>
</dbReference>